<name>A0A3Q8CVG4_9CAUD</name>
<dbReference type="InterPro" id="IPR046453">
    <property type="entry name" value="GpA_ATPase"/>
</dbReference>
<dbReference type="EMBL" id="MG557979">
    <property type="protein sequence ID" value="AUG84688.1"/>
    <property type="molecule type" value="Genomic_DNA"/>
</dbReference>
<reference evidence="2 3" key="1">
    <citation type="submission" date="2017-11" db="EMBL/GenBank/DDBJ databases">
        <title>Isolation and Characterization of phages of Lactobacillus pentosus and plantarum.</title>
        <authorList>
            <person name="Qi R."/>
            <person name="Yu M."/>
            <person name="Tang T."/>
            <person name="Qiao X."/>
            <person name="Li Y."/>
        </authorList>
    </citation>
    <scope>NUCLEOTIDE SEQUENCE [LARGE SCALE GENOMIC DNA]</scope>
</reference>
<proteinExistence type="predicted"/>
<dbReference type="Pfam" id="PF05876">
    <property type="entry name" value="GpA_ATPase"/>
    <property type="match status" value="1"/>
</dbReference>
<dbReference type="Proteomes" id="UP000273025">
    <property type="component" value="Segment"/>
</dbReference>
<evidence type="ECO:0000259" key="1">
    <source>
        <dbReference type="Pfam" id="PF05876"/>
    </source>
</evidence>
<organism evidence="2 3">
    <name type="scientific">Lactobacillus phage Lpa804</name>
    <dbReference type="NCBI Taxonomy" id="2059850"/>
    <lineage>
        <taxon>Viruses</taxon>
        <taxon>Duplodnaviria</taxon>
        <taxon>Heunggongvirae</taxon>
        <taxon>Uroviricota</taxon>
        <taxon>Caudoviricetes</taxon>
        <taxon>Herelleviridae</taxon>
        <taxon>Harbinvirus</taxon>
        <taxon>Harbinvirus Lpa804</taxon>
    </lineage>
</organism>
<feature type="domain" description="Phage terminase large subunit GpA ATPase" evidence="1">
    <location>
        <begin position="1"/>
        <end position="166"/>
    </location>
</feature>
<dbReference type="GO" id="GO:0016887">
    <property type="term" value="F:ATP hydrolysis activity"/>
    <property type="evidence" value="ECO:0007669"/>
    <property type="project" value="InterPro"/>
</dbReference>
<evidence type="ECO:0000313" key="3">
    <source>
        <dbReference type="Proteomes" id="UP000273025"/>
    </source>
</evidence>
<protein>
    <submittedName>
        <fullName evidence="2">Terminase</fullName>
    </submittedName>
</protein>
<accession>A0A3Q8CVG4</accession>
<sequence>MTNKQMKDFVKARVNPEFQSGYYAGLIDKYNDSLDQKSIRNSRIYFRSSSKSGSVEGLNISFLSIDEYDHIAPTAEISAMESMSSSKYGLVRRWSTPTADGYGISKLYDQSDQRKWVYRCPHCGLVQQLDYEKNIKLVNPDGIDIIGKKIREGTYIYVCQKCGKELDRWYNGFWDITAPGDGGRIHGYSISQLDAVWVSASAIKEKELNSPNKQFFMNYTLGRSYEDTSNSFYEEDVLSHRDDRPRVNTRGDYRLVSAGLDWGQNWHHLVVLGMTTGGRVDVLDLKRFKRSQGVEHIEEDLRNIILELEKYRPNIIVPDLGFSGNYVTRLQQHFGKQVVYGCVVKSTKSTGDPVAHFNETSSQVTIDKLTQNVMMMSDMKRGDIHFYKDVDQDLKLFINHWMNVVIRTDEDETTHQPIKTIMRKGDDHYAQSSVYAKVGMNKLIDVLREERETPSIVTALDSDVGAVLNQEPTDLASEFDIM</sequence>
<keyword evidence="3" id="KW-1185">Reference proteome</keyword>
<gene>
    <name evidence="2" type="ORF">Lpa804_170</name>
</gene>
<evidence type="ECO:0000313" key="2">
    <source>
        <dbReference type="EMBL" id="AUG84688.1"/>
    </source>
</evidence>